<dbReference type="Gene3D" id="4.10.240.10">
    <property type="entry name" value="Zn(2)-C6 fungal-type DNA-binding domain"/>
    <property type="match status" value="1"/>
</dbReference>
<feature type="compositionally biased region" description="Polar residues" evidence="6">
    <location>
        <begin position="703"/>
        <end position="734"/>
    </location>
</feature>
<feature type="compositionally biased region" description="Acidic residues" evidence="6">
    <location>
        <begin position="116"/>
        <end position="126"/>
    </location>
</feature>
<dbReference type="OrthoDB" id="2123952at2759"/>
<evidence type="ECO:0000256" key="7">
    <source>
        <dbReference type="SAM" id="Phobius"/>
    </source>
</evidence>
<feature type="compositionally biased region" description="Polar residues" evidence="6">
    <location>
        <begin position="764"/>
        <end position="775"/>
    </location>
</feature>
<dbReference type="InterPro" id="IPR001138">
    <property type="entry name" value="Zn2Cys6_DnaBD"/>
</dbReference>
<protein>
    <recommendedName>
        <fullName evidence="8">Zn(2)-C6 fungal-type domain-containing protein</fullName>
    </recommendedName>
</protein>
<evidence type="ECO:0000256" key="5">
    <source>
        <dbReference type="ARBA" id="ARBA00023242"/>
    </source>
</evidence>
<keyword evidence="5" id="KW-0539">Nucleus</keyword>
<evidence type="ECO:0000256" key="2">
    <source>
        <dbReference type="ARBA" id="ARBA00023015"/>
    </source>
</evidence>
<keyword evidence="7" id="KW-1133">Transmembrane helix</keyword>
<evidence type="ECO:0000259" key="8">
    <source>
        <dbReference type="PROSITE" id="PS50048"/>
    </source>
</evidence>
<accession>A0A1V6SJD9</accession>
<comment type="caution">
    <text evidence="9">The sequence shown here is derived from an EMBL/GenBank/DDBJ whole genome shotgun (WGS) entry which is preliminary data.</text>
</comment>
<dbReference type="CDD" id="cd12148">
    <property type="entry name" value="fungal_TF_MHR"/>
    <property type="match status" value="1"/>
</dbReference>
<evidence type="ECO:0000256" key="6">
    <source>
        <dbReference type="SAM" id="MobiDB-lite"/>
    </source>
</evidence>
<feature type="region of interest" description="Disordered" evidence="6">
    <location>
        <begin position="1"/>
        <end position="34"/>
    </location>
</feature>
<dbReference type="InterPro" id="IPR036864">
    <property type="entry name" value="Zn2-C6_fun-type_DNA-bd_sf"/>
</dbReference>
<dbReference type="CDD" id="cd00067">
    <property type="entry name" value="GAL4"/>
    <property type="match status" value="1"/>
</dbReference>
<keyword evidence="10" id="KW-1185">Reference proteome</keyword>
<feature type="region of interest" description="Disordered" evidence="6">
    <location>
        <begin position="109"/>
        <end position="161"/>
    </location>
</feature>
<dbReference type="STRING" id="303698.A0A1V6SJD9"/>
<feature type="transmembrane region" description="Helical" evidence="7">
    <location>
        <begin position="585"/>
        <end position="607"/>
    </location>
</feature>
<dbReference type="PANTHER" id="PTHR46910">
    <property type="entry name" value="TRANSCRIPTION FACTOR PDR1"/>
    <property type="match status" value="1"/>
</dbReference>
<feature type="compositionally biased region" description="Polar residues" evidence="6">
    <location>
        <begin position="885"/>
        <end position="904"/>
    </location>
</feature>
<dbReference type="SMART" id="SM00906">
    <property type="entry name" value="Fungal_trans"/>
    <property type="match status" value="1"/>
</dbReference>
<feature type="compositionally biased region" description="Polar residues" evidence="6">
    <location>
        <begin position="797"/>
        <end position="838"/>
    </location>
</feature>
<dbReference type="Proteomes" id="UP000191285">
    <property type="component" value="Unassembled WGS sequence"/>
</dbReference>
<evidence type="ECO:0000313" key="9">
    <source>
        <dbReference type="EMBL" id="OQE13870.1"/>
    </source>
</evidence>
<dbReference type="PROSITE" id="PS50048">
    <property type="entry name" value="ZN2_CY6_FUNGAL_2"/>
    <property type="match status" value="1"/>
</dbReference>
<dbReference type="GO" id="GO:0000981">
    <property type="term" value="F:DNA-binding transcription factor activity, RNA polymerase II-specific"/>
    <property type="evidence" value="ECO:0007669"/>
    <property type="project" value="InterPro"/>
</dbReference>
<dbReference type="Pfam" id="PF04082">
    <property type="entry name" value="Fungal_trans"/>
    <property type="match status" value="1"/>
</dbReference>
<organism evidence="9 10">
    <name type="scientific">Penicillium steckii</name>
    <dbReference type="NCBI Taxonomy" id="303698"/>
    <lineage>
        <taxon>Eukaryota</taxon>
        <taxon>Fungi</taxon>
        <taxon>Dikarya</taxon>
        <taxon>Ascomycota</taxon>
        <taxon>Pezizomycotina</taxon>
        <taxon>Eurotiomycetes</taxon>
        <taxon>Eurotiomycetidae</taxon>
        <taxon>Eurotiales</taxon>
        <taxon>Aspergillaceae</taxon>
        <taxon>Penicillium</taxon>
    </lineage>
</organism>
<dbReference type="GO" id="GO:0006351">
    <property type="term" value="P:DNA-templated transcription"/>
    <property type="evidence" value="ECO:0007669"/>
    <property type="project" value="InterPro"/>
</dbReference>
<evidence type="ECO:0000256" key="1">
    <source>
        <dbReference type="ARBA" id="ARBA00022723"/>
    </source>
</evidence>
<reference evidence="10" key="1">
    <citation type="journal article" date="2017" name="Nat. Microbiol.">
        <title>Global analysis of biosynthetic gene clusters reveals vast potential of secondary metabolite production in Penicillium species.</title>
        <authorList>
            <person name="Nielsen J.C."/>
            <person name="Grijseels S."/>
            <person name="Prigent S."/>
            <person name="Ji B."/>
            <person name="Dainat J."/>
            <person name="Nielsen K.F."/>
            <person name="Frisvad J.C."/>
            <person name="Workman M."/>
            <person name="Nielsen J."/>
        </authorList>
    </citation>
    <scope>NUCLEOTIDE SEQUENCE [LARGE SCALE GENOMIC DNA]</scope>
    <source>
        <strain evidence="10">IBT 24891</strain>
    </source>
</reference>
<feature type="domain" description="Zn(2)-C6 fungal-type" evidence="8">
    <location>
        <begin position="37"/>
        <end position="69"/>
    </location>
</feature>
<dbReference type="SUPFAM" id="SSF57701">
    <property type="entry name" value="Zn2/Cys6 DNA-binding domain"/>
    <property type="match status" value="1"/>
</dbReference>
<dbReference type="GO" id="GO:0003677">
    <property type="term" value="F:DNA binding"/>
    <property type="evidence" value="ECO:0007669"/>
    <property type="project" value="UniProtKB-KW"/>
</dbReference>
<dbReference type="GO" id="GO:0008270">
    <property type="term" value="F:zinc ion binding"/>
    <property type="evidence" value="ECO:0007669"/>
    <property type="project" value="InterPro"/>
</dbReference>
<feature type="region of interest" description="Disordered" evidence="6">
    <location>
        <begin position="885"/>
        <end position="943"/>
    </location>
</feature>
<keyword evidence="3" id="KW-0238">DNA-binding</keyword>
<dbReference type="PANTHER" id="PTHR46910:SF2">
    <property type="entry name" value="ZN(II)2CYS6 TRANSCRIPTION FACTOR (EUROFUNG)"/>
    <property type="match status" value="1"/>
</dbReference>
<keyword evidence="2" id="KW-0805">Transcription regulation</keyword>
<keyword evidence="4" id="KW-0804">Transcription</keyword>
<dbReference type="InterPro" id="IPR050987">
    <property type="entry name" value="AtrR-like"/>
</dbReference>
<sequence>MHNTIRQARGTTPGGMNAFSTPTVSSASSGRRRSQRACEMCSRKKTKCETEGSQSVCVPCHRRGSQCVFPGTKSVPVMQQGEQQNDYVLSLKTRLEKIETLLEMAGVLPEGTANEPLEEDGDDDNSQYDYWESSRSRNGSLESASHLLPDSSEPSCPAIKDPAGGDLEGMSLFKMHESDDPRFLGRSSSLSLLSRGGIEWIKNKTGDLGFLRVLSTDSVHDSPWGTWRPDVFHDLFASQVYRPLPSRSEVFSLIGDYFRSVNRLFPIFHEGSFMKMIEWQYTQQTCDDAARWACLNMVICLAYEYRYSNSLKPEKDRDKARMYFKNAMSVFTELALRRTDLLSVQALMSMAFFLRGNSGTQSAMPLTTAAMRSCQRMGLHRNIQRPDLSPSDREQRRRVFWVAFSIDQSTCLRAGNAPSQHPDDFDVPLPETIEDDKLNPDTAININFFRQMCRMSLIKCRIFCRLYTAKALVKPPQEIYKIVKELHAELEECRKAYPLDMSKQNAAQSDFLFGFGVVGLRLVYYNALIMIHRIPLVQCYLISNRDESEELRSLSEARASKSAVICVVAARDTLKLINTMPWGDIAWIWSLLYYVFTAAATIFSSILRDCRHPSVHDDLNNLNMAATFFTTLTPGDGPNHYAGFMTRMTTQLERIARSFVIKHEKRARSPDSKQNTDLPSSKRHTSHTTSSSRSRPRQRPTSLRKSLNTDGTGSYHQPTSSFQSNPNPSATASSYMADFGIPESIEGLPPVNSSGYVVPLSPGISENNTRSGSKQATAPAPAPASTHSGLNFNNNNSPDLNAMTWNQSQSQPLDQMQTNNSSPMDATQSPFSQTSAQSTFIPESWQIPLTADWEYGDNLWSGLFPSEAIAAAGTAQEIPMPILSSESFLSHPNPSLPNDSQQPINPELPFGTDTMDYNQPHPSAGQGPIPEPDYYSSSFLGLF</sequence>
<keyword evidence="7" id="KW-0812">Transmembrane</keyword>
<feature type="compositionally biased region" description="Polar residues" evidence="6">
    <location>
        <begin position="1"/>
        <end position="10"/>
    </location>
</feature>
<dbReference type="EMBL" id="MLKD01000042">
    <property type="protein sequence ID" value="OQE13870.1"/>
    <property type="molecule type" value="Genomic_DNA"/>
</dbReference>
<dbReference type="PROSITE" id="PS00463">
    <property type="entry name" value="ZN2_CY6_FUNGAL_1"/>
    <property type="match status" value="1"/>
</dbReference>
<feature type="region of interest" description="Disordered" evidence="6">
    <location>
        <begin position="762"/>
        <end position="838"/>
    </location>
</feature>
<proteinExistence type="predicted"/>
<feature type="region of interest" description="Disordered" evidence="6">
    <location>
        <begin position="663"/>
        <end position="734"/>
    </location>
</feature>
<evidence type="ECO:0000256" key="3">
    <source>
        <dbReference type="ARBA" id="ARBA00023125"/>
    </source>
</evidence>
<evidence type="ECO:0000313" key="10">
    <source>
        <dbReference type="Proteomes" id="UP000191285"/>
    </source>
</evidence>
<name>A0A1V6SJD9_9EURO</name>
<dbReference type="AlphaFoldDB" id="A0A1V6SJD9"/>
<keyword evidence="7" id="KW-0472">Membrane</keyword>
<keyword evidence="1" id="KW-0479">Metal-binding</keyword>
<dbReference type="InterPro" id="IPR007219">
    <property type="entry name" value="XnlR_reg_dom"/>
</dbReference>
<gene>
    <name evidence="9" type="ORF">PENSTE_c042G07324</name>
</gene>
<evidence type="ECO:0000256" key="4">
    <source>
        <dbReference type="ARBA" id="ARBA00023163"/>
    </source>
</evidence>